<keyword evidence="3" id="KW-1185">Reference proteome</keyword>
<organism evidence="2 3">
    <name type="scientific">Amblyomma americanum</name>
    <name type="common">Lone star tick</name>
    <dbReference type="NCBI Taxonomy" id="6943"/>
    <lineage>
        <taxon>Eukaryota</taxon>
        <taxon>Metazoa</taxon>
        <taxon>Ecdysozoa</taxon>
        <taxon>Arthropoda</taxon>
        <taxon>Chelicerata</taxon>
        <taxon>Arachnida</taxon>
        <taxon>Acari</taxon>
        <taxon>Parasitiformes</taxon>
        <taxon>Ixodida</taxon>
        <taxon>Ixodoidea</taxon>
        <taxon>Ixodidae</taxon>
        <taxon>Amblyomminae</taxon>
        <taxon>Amblyomma</taxon>
    </lineage>
</organism>
<evidence type="ECO:0000256" key="1">
    <source>
        <dbReference type="SAM" id="MobiDB-lite"/>
    </source>
</evidence>
<dbReference type="AlphaFoldDB" id="A0AAQ4DFM5"/>
<dbReference type="Proteomes" id="UP001321473">
    <property type="component" value="Unassembled WGS sequence"/>
</dbReference>
<gene>
    <name evidence="2" type="ORF">V5799_027465</name>
</gene>
<sequence>MLRKHCQRTRGVFYVDHGLEWLPPARVMTADGLHPSFEGVAIIAGHLQLILLRKSTRRAQATWSHHAHGTPKTPRPPPTQNPATPEPKPRYSLRSYKDVIENSSKN</sequence>
<feature type="region of interest" description="Disordered" evidence="1">
    <location>
        <begin position="58"/>
        <end position="106"/>
    </location>
</feature>
<dbReference type="SUPFAM" id="SSF52266">
    <property type="entry name" value="SGNH hydrolase"/>
    <property type="match status" value="1"/>
</dbReference>
<reference evidence="2 3" key="1">
    <citation type="journal article" date="2023" name="Arcadia Sci">
        <title>De novo assembly of a long-read Amblyomma americanum tick genome.</title>
        <authorList>
            <person name="Chou S."/>
            <person name="Poskanzer K.E."/>
            <person name="Rollins M."/>
            <person name="Thuy-Boun P.S."/>
        </authorList>
    </citation>
    <scope>NUCLEOTIDE SEQUENCE [LARGE SCALE GENOMIC DNA]</scope>
    <source>
        <strain evidence="2">F_SG_1</strain>
        <tissue evidence="2">Salivary glands</tissue>
    </source>
</reference>
<accession>A0AAQ4DFM5</accession>
<evidence type="ECO:0000313" key="3">
    <source>
        <dbReference type="Proteomes" id="UP001321473"/>
    </source>
</evidence>
<name>A0AAQ4DFM5_AMBAM</name>
<protein>
    <submittedName>
        <fullName evidence="2">Uncharacterized protein</fullName>
    </submittedName>
</protein>
<proteinExistence type="predicted"/>
<dbReference type="EMBL" id="JARKHS020031370">
    <property type="protein sequence ID" value="KAK8761265.1"/>
    <property type="molecule type" value="Genomic_DNA"/>
</dbReference>
<feature type="compositionally biased region" description="Pro residues" evidence="1">
    <location>
        <begin position="73"/>
        <end position="86"/>
    </location>
</feature>
<evidence type="ECO:0000313" key="2">
    <source>
        <dbReference type="EMBL" id="KAK8761265.1"/>
    </source>
</evidence>
<comment type="caution">
    <text evidence="2">The sequence shown here is derived from an EMBL/GenBank/DDBJ whole genome shotgun (WGS) entry which is preliminary data.</text>
</comment>